<evidence type="ECO:0000313" key="1">
    <source>
        <dbReference type="EMBL" id="ACN35376.1"/>
    </source>
</evidence>
<name>C0PJL0_MAIZE</name>
<reference evidence="1" key="2">
    <citation type="submission" date="2012-06" db="EMBL/GenBank/DDBJ databases">
        <authorList>
            <person name="Yu Y."/>
            <person name="Currie J."/>
            <person name="Lomeli R."/>
            <person name="Angelova A."/>
            <person name="Collura K."/>
            <person name="Wissotski M."/>
            <person name="Campos D."/>
            <person name="Kudrna D."/>
            <person name="Golser W."/>
            <person name="Ashely E."/>
            <person name="Descour A."/>
            <person name="Fernandes J."/>
            <person name="Soderlund C."/>
            <person name="Walbot V."/>
        </authorList>
    </citation>
    <scope>NUCLEOTIDE SEQUENCE</scope>
    <source>
        <strain evidence="1">B73</strain>
    </source>
</reference>
<sequence length="203" mass="21352">MLADPNPTVYLLPGHVSGEHEVAVLVFVGDGVLVVVAAALCRRGEGVGEERVQSLPELPVPLVHPEVHLPEVRRAVHAHLHVQASLLLLLLLLLDLLGRRRRLEGVLPVRPHRRPPDHLRLGRRGGVVVVVEVEVSGGRAGPRGLALGAVVQSALGPDGGRRLLLPVVAAAAAGPRQAEAELGGAQVVGVELHGSEAKGELVW</sequence>
<dbReference type="AlphaFoldDB" id="C0PJL0"/>
<dbReference type="EMBL" id="BT068479">
    <property type="protein sequence ID" value="ACN35376.1"/>
    <property type="molecule type" value="mRNA"/>
</dbReference>
<accession>C0PJL0</accession>
<proteinExistence type="evidence at transcript level"/>
<organism evidence="1">
    <name type="scientific">Zea mays</name>
    <name type="common">Maize</name>
    <dbReference type="NCBI Taxonomy" id="4577"/>
    <lineage>
        <taxon>Eukaryota</taxon>
        <taxon>Viridiplantae</taxon>
        <taxon>Streptophyta</taxon>
        <taxon>Embryophyta</taxon>
        <taxon>Tracheophyta</taxon>
        <taxon>Spermatophyta</taxon>
        <taxon>Magnoliopsida</taxon>
        <taxon>Liliopsida</taxon>
        <taxon>Poales</taxon>
        <taxon>Poaceae</taxon>
        <taxon>PACMAD clade</taxon>
        <taxon>Panicoideae</taxon>
        <taxon>Andropogonodae</taxon>
        <taxon>Andropogoneae</taxon>
        <taxon>Tripsacinae</taxon>
        <taxon>Zea</taxon>
    </lineage>
</organism>
<protein>
    <submittedName>
        <fullName evidence="1">Uncharacterized protein</fullName>
    </submittedName>
</protein>
<reference evidence="1" key="1">
    <citation type="journal article" date="2009" name="PLoS Genet.">
        <title>Sequencing, mapping, and analysis of 27,455 maize full-length cDNAs.</title>
        <authorList>
            <person name="Soderlund C."/>
            <person name="Descour A."/>
            <person name="Kudrna D."/>
            <person name="Bomhoff M."/>
            <person name="Boyd L."/>
            <person name="Currie J."/>
            <person name="Angelova A."/>
            <person name="Collura K."/>
            <person name="Wissotski M."/>
            <person name="Ashley E."/>
            <person name="Morrow D."/>
            <person name="Fernandes J."/>
            <person name="Walbot V."/>
            <person name="Yu Y."/>
        </authorList>
    </citation>
    <scope>NUCLEOTIDE SEQUENCE</scope>
    <source>
        <strain evidence="1">B73</strain>
    </source>
</reference>